<evidence type="ECO:0000313" key="2">
    <source>
        <dbReference type="Proteomes" id="UP001058074"/>
    </source>
</evidence>
<reference evidence="1" key="1">
    <citation type="journal article" date="2025" name="Int. J. Syst. Evol. Microbiol.">
        <title>Inconstantimicrobium mannanitabidum sp. nov., a novel member of the family Clostridiaceae isolated from anoxic soil under the treatment of reductive soil disinfestation.</title>
        <authorList>
            <person name="Ueki A."/>
            <person name="Tonouchi A."/>
            <person name="Honma S."/>
            <person name="Kaku N."/>
            <person name="Ueki K."/>
        </authorList>
    </citation>
    <scope>NUCLEOTIDE SEQUENCE</scope>
    <source>
        <strain evidence="1">TW13</strain>
    </source>
</reference>
<protein>
    <submittedName>
        <fullName evidence="1">Uncharacterized protein</fullName>
    </submittedName>
</protein>
<dbReference type="Proteomes" id="UP001058074">
    <property type="component" value="Unassembled WGS sequence"/>
</dbReference>
<keyword evidence="2" id="KW-1185">Reference proteome</keyword>
<dbReference type="EMBL" id="BROD01000001">
    <property type="protein sequence ID" value="GKX64908.1"/>
    <property type="molecule type" value="Genomic_DNA"/>
</dbReference>
<proteinExistence type="predicted"/>
<gene>
    <name evidence="1" type="ORF">rsdtw13_01660</name>
</gene>
<organism evidence="1 2">
    <name type="scientific">Inconstantimicrobium mannanitabidum</name>
    <dbReference type="NCBI Taxonomy" id="1604901"/>
    <lineage>
        <taxon>Bacteria</taxon>
        <taxon>Bacillati</taxon>
        <taxon>Bacillota</taxon>
        <taxon>Clostridia</taxon>
        <taxon>Eubacteriales</taxon>
        <taxon>Clostridiaceae</taxon>
        <taxon>Inconstantimicrobium</taxon>
    </lineage>
</organism>
<name>A0ACB5R6T3_9CLOT</name>
<comment type="caution">
    <text evidence="1">The sequence shown here is derived from an EMBL/GenBank/DDBJ whole genome shotgun (WGS) entry which is preliminary data.</text>
</comment>
<sequence>MKRIAAALIMIIIFSFTTISCSVNTFKDDKVVEGNYNIWAYGDYYSYLKEIAGKFMKINPKIKINIKNEDITKYKENLKTAIDKKELPSAVLFKGSDMIDIINYNSKCFRNISSDIDGIKKKFTEARLDQVINNQGIYGIPIDCRPLVMIIDKAKMEKYGFEASDINTWQDAIKIGNQIYSKSKGGDFLFKITSNQETEFISILVRQFKQSDENFNLINDADLAVKKAGSIINQLKKTNTLKIVNEQFTGVASIGSYKEAIELNKKSSVEGYVVSNIPTTEAGGDKFISLEGNNLLVTNNGENIEGLIEFIKYVVNDENSISAIQNNGIYSANTTVYMRKVFDNSFSGLGEDKLLDRMSNIILKEEDIKFINKMNNFIKENRDSIMKNEYSALF</sequence>
<accession>A0ACB5R6T3</accession>
<evidence type="ECO:0000313" key="1">
    <source>
        <dbReference type="EMBL" id="GKX64908.1"/>
    </source>
</evidence>